<dbReference type="PANTHER" id="PTHR10587">
    <property type="entry name" value="GLYCOSYL TRANSFERASE-RELATED"/>
    <property type="match status" value="1"/>
</dbReference>
<evidence type="ECO:0000256" key="19">
    <source>
        <dbReference type="ARBA" id="ARBA00023326"/>
    </source>
</evidence>
<sequence length="455" mass="49459">MQVIPGEIEARNIAEPVRPSNRVIRGHAFSRRASASNAAEYAQISDPSQECSKYGVEQVTQMQQQNDFPTASQIASIVDGDDEANSLWSDIQKSGIIPSGVDVKQQQGSEHMGISMGSYNSQEDPDCWWSANQCVTPKHDGLPSDLSSCPEPDTWGLTFDDGPNCTHNSFYDFLSQNNLKATLFYIGSNVVNWPYQAQRGIVDGHDICVHTWSHRYMTTLTNDQVFAELYYTAKVIKQITGVTPTCWRPPYGDVDDRVRAIAYGLGLRTILWKADTDDWNIVPSGSESTQQIDQNYQNIIDKANSESPIVLTHEINAQTMKEFQKMYPKIKEAYKNVVPLTACQNVTKPYPDSDISYPAFSDFVGGNVNASGLPSGDSIKVDASAKYQPTNLNDTKVGYGHPQSGSSSGSSSSSSSKSDSSDSSDNNNGAAGLVASQASFAALSGAALLSLLALL</sequence>
<evidence type="ECO:0000256" key="1">
    <source>
        <dbReference type="ARBA" id="ARBA00001941"/>
    </source>
</evidence>
<keyword evidence="17" id="KW-0449">Lipoprotein</keyword>
<dbReference type="GO" id="GO:0005886">
    <property type="term" value="C:plasma membrane"/>
    <property type="evidence" value="ECO:0007669"/>
    <property type="project" value="UniProtKB-SubCell"/>
</dbReference>
<evidence type="ECO:0000256" key="8">
    <source>
        <dbReference type="ARBA" id="ARBA00022622"/>
    </source>
</evidence>
<keyword evidence="10" id="KW-0732">Signal</keyword>
<reference evidence="24" key="1">
    <citation type="submission" date="2023-03" db="EMBL/GenBank/DDBJ databases">
        <title>Mating type loci evolution in Malassezia.</title>
        <authorList>
            <person name="Coelho M.A."/>
        </authorList>
    </citation>
    <scope>NUCLEOTIDE SEQUENCE</scope>
    <source>
        <strain evidence="24">CBS 14135</strain>
    </source>
</reference>
<evidence type="ECO:0000256" key="9">
    <source>
        <dbReference type="ARBA" id="ARBA00022723"/>
    </source>
</evidence>
<dbReference type="GO" id="GO:0006032">
    <property type="term" value="P:chitin catabolic process"/>
    <property type="evidence" value="ECO:0007669"/>
    <property type="project" value="UniProtKB-KW"/>
</dbReference>
<evidence type="ECO:0000256" key="17">
    <source>
        <dbReference type="ARBA" id="ARBA00023288"/>
    </source>
</evidence>
<keyword evidence="13" id="KW-0472">Membrane</keyword>
<dbReference type="InterPro" id="IPR050248">
    <property type="entry name" value="Polysacc_deacetylase_ArnD"/>
</dbReference>
<dbReference type="GO" id="GO:0046872">
    <property type="term" value="F:metal ion binding"/>
    <property type="evidence" value="ECO:0007669"/>
    <property type="project" value="UniProtKB-KW"/>
</dbReference>
<evidence type="ECO:0000256" key="13">
    <source>
        <dbReference type="ARBA" id="ARBA00023136"/>
    </source>
</evidence>
<keyword evidence="8" id="KW-0336">GPI-anchor</keyword>
<comment type="catalytic activity">
    <reaction evidence="21">
        <text>[(1-&gt;4)-N-acetyl-beta-D-glucosaminyl](n) + n H2O = chitosan + n acetate</text>
        <dbReference type="Rhea" id="RHEA:10464"/>
        <dbReference type="Rhea" id="RHEA-COMP:9593"/>
        <dbReference type="Rhea" id="RHEA-COMP:9597"/>
        <dbReference type="ChEBI" id="CHEBI:15377"/>
        <dbReference type="ChEBI" id="CHEBI:17029"/>
        <dbReference type="ChEBI" id="CHEBI:30089"/>
        <dbReference type="ChEBI" id="CHEBI:57704"/>
        <dbReference type="EC" id="3.5.1.41"/>
    </reaction>
    <physiologicalReaction direction="left-to-right" evidence="21">
        <dbReference type="Rhea" id="RHEA:10465"/>
    </physiologicalReaction>
</comment>
<dbReference type="SUPFAM" id="SSF88713">
    <property type="entry name" value="Glycoside hydrolase/deacetylase"/>
    <property type="match status" value="1"/>
</dbReference>
<dbReference type="GO" id="GO:0009272">
    <property type="term" value="P:fungal-type cell wall biogenesis"/>
    <property type="evidence" value="ECO:0007669"/>
    <property type="project" value="UniProtKB-ARBA"/>
</dbReference>
<evidence type="ECO:0000256" key="18">
    <source>
        <dbReference type="ARBA" id="ARBA00023316"/>
    </source>
</evidence>
<dbReference type="GO" id="GO:0004099">
    <property type="term" value="F:chitin deacetylase activity"/>
    <property type="evidence" value="ECO:0007669"/>
    <property type="project" value="UniProtKB-EC"/>
</dbReference>
<dbReference type="AlphaFoldDB" id="A0AAF0IUR5"/>
<dbReference type="EMBL" id="CP119956">
    <property type="protein sequence ID" value="WFC97203.1"/>
    <property type="molecule type" value="Genomic_DNA"/>
</dbReference>
<evidence type="ECO:0000256" key="20">
    <source>
        <dbReference type="ARBA" id="ARBA00024056"/>
    </source>
</evidence>
<keyword evidence="7" id="KW-0964">Secreted</keyword>
<organism evidence="24 25">
    <name type="scientific">Malassezia brasiliensis</name>
    <dbReference type="NCBI Taxonomy" id="1821822"/>
    <lineage>
        <taxon>Eukaryota</taxon>
        <taxon>Fungi</taxon>
        <taxon>Dikarya</taxon>
        <taxon>Basidiomycota</taxon>
        <taxon>Ustilaginomycotina</taxon>
        <taxon>Malasseziomycetes</taxon>
        <taxon>Malasseziales</taxon>
        <taxon>Malasseziaceae</taxon>
        <taxon>Malassezia</taxon>
    </lineage>
</organism>
<keyword evidence="25" id="KW-1185">Reference proteome</keyword>
<evidence type="ECO:0000256" key="7">
    <source>
        <dbReference type="ARBA" id="ARBA00022525"/>
    </source>
</evidence>
<keyword evidence="6" id="KW-0134">Cell wall</keyword>
<dbReference type="GO" id="GO:0098552">
    <property type="term" value="C:side of membrane"/>
    <property type="evidence" value="ECO:0007669"/>
    <property type="project" value="UniProtKB-KW"/>
</dbReference>
<dbReference type="GO" id="GO:0071555">
    <property type="term" value="P:cell wall organization"/>
    <property type="evidence" value="ECO:0007669"/>
    <property type="project" value="UniProtKB-KW"/>
</dbReference>
<feature type="compositionally biased region" description="Low complexity" evidence="22">
    <location>
        <begin position="404"/>
        <end position="429"/>
    </location>
</feature>
<dbReference type="EC" id="3.5.1.41" evidence="20"/>
<keyword evidence="19" id="KW-0624">Polysaccharide degradation</keyword>
<evidence type="ECO:0000259" key="23">
    <source>
        <dbReference type="PROSITE" id="PS51677"/>
    </source>
</evidence>
<keyword evidence="11" id="KW-0378">Hydrolase</keyword>
<feature type="region of interest" description="Disordered" evidence="22">
    <location>
        <begin position="392"/>
        <end position="429"/>
    </location>
</feature>
<name>A0AAF0IUR5_9BASI</name>
<keyword evidence="16" id="KW-0170">Cobalt</keyword>
<dbReference type="Pfam" id="PF01522">
    <property type="entry name" value="Polysacc_deac_1"/>
    <property type="match status" value="1"/>
</dbReference>
<evidence type="ECO:0000256" key="22">
    <source>
        <dbReference type="SAM" id="MobiDB-lite"/>
    </source>
</evidence>
<dbReference type="Gene3D" id="3.20.20.370">
    <property type="entry name" value="Glycoside hydrolase/deacetylase"/>
    <property type="match status" value="1"/>
</dbReference>
<evidence type="ECO:0000256" key="12">
    <source>
        <dbReference type="ARBA" id="ARBA00023024"/>
    </source>
</evidence>
<dbReference type="InterPro" id="IPR002509">
    <property type="entry name" value="NODB_dom"/>
</dbReference>
<evidence type="ECO:0000256" key="2">
    <source>
        <dbReference type="ARBA" id="ARBA00004191"/>
    </source>
</evidence>
<dbReference type="GO" id="GO:0000272">
    <property type="term" value="P:polysaccharide catabolic process"/>
    <property type="evidence" value="ECO:0007669"/>
    <property type="project" value="UniProtKB-KW"/>
</dbReference>
<evidence type="ECO:0000256" key="15">
    <source>
        <dbReference type="ARBA" id="ARBA00023277"/>
    </source>
</evidence>
<comment type="subcellular location">
    <subcellularLocation>
        <location evidence="3">Cell membrane</location>
        <topology evidence="3">Lipid-anchor</topology>
        <topology evidence="3">GPI-anchor</topology>
    </subcellularLocation>
    <subcellularLocation>
        <location evidence="2">Secreted</location>
        <location evidence="2">Cell wall</location>
    </subcellularLocation>
</comment>
<feature type="domain" description="NodB homology" evidence="23">
    <location>
        <begin position="153"/>
        <end position="338"/>
    </location>
</feature>
<evidence type="ECO:0000256" key="16">
    <source>
        <dbReference type="ARBA" id="ARBA00023285"/>
    </source>
</evidence>
<evidence type="ECO:0000256" key="11">
    <source>
        <dbReference type="ARBA" id="ARBA00022801"/>
    </source>
</evidence>
<evidence type="ECO:0000256" key="6">
    <source>
        <dbReference type="ARBA" id="ARBA00022512"/>
    </source>
</evidence>
<evidence type="ECO:0000256" key="10">
    <source>
        <dbReference type="ARBA" id="ARBA00022729"/>
    </source>
</evidence>
<dbReference type="PANTHER" id="PTHR10587:SF98">
    <property type="entry name" value="CHITIN DEACETYLASE"/>
    <property type="match status" value="1"/>
</dbReference>
<keyword evidence="15" id="KW-0119">Carbohydrate metabolism</keyword>
<dbReference type="InterPro" id="IPR011330">
    <property type="entry name" value="Glyco_hydro/deAcase_b/a-brl"/>
</dbReference>
<dbReference type="PROSITE" id="PS51677">
    <property type="entry name" value="NODB"/>
    <property type="match status" value="1"/>
</dbReference>
<proteinExistence type="inferred from homology"/>
<evidence type="ECO:0000256" key="14">
    <source>
        <dbReference type="ARBA" id="ARBA00023180"/>
    </source>
</evidence>
<dbReference type="Proteomes" id="UP001216638">
    <property type="component" value="Chromosome 6"/>
</dbReference>
<evidence type="ECO:0000313" key="24">
    <source>
        <dbReference type="EMBL" id="WFC97203.1"/>
    </source>
</evidence>
<accession>A0AAF0IUR5</accession>
<keyword evidence="5" id="KW-1003">Cell membrane</keyword>
<keyword evidence="18" id="KW-0961">Cell wall biogenesis/degradation</keyword>
<keyword evidence="12" id="KW-0146">Chitin degradation</keyword>
<gene>
    <name evidence="24" type="ORF">MBRA1_003869</name>
</gene>
<comment type="similarity">
    <text evidence="4">Belongs to the polysaccharide deacetylase family.</text>
</comment>
<comment type="cofactor">
    <cofactor evidence="1">
        <name>Co(2+)</name>
        <dbReference type="ChEBI" id="CHEBI:48828"/>
    </cofactor>
</comment>
<protein>
    <recommendedName>
        <fullName evidence="20">chitin deacetylase</fullName>
        <ecNumber evidence="20">3.5.1.41</ecNumber>
    </recommendedName>
</protein>
<evidence type="ECO:0000256" key="3">
    <source>
        <dbReference type="ARBA" id="ARBA00004609"/>
    </source>
</evidence>
<evidence type="ECO:0000256" key="4">
    <source>
        <dbReference type="ARBA" id="ARBA00010973"/>
    </source>
</evidence>
<evidence type="ECO:0000313" key="25">
    <source>
        <dbReference type="Proteomes" id="UP001216638"/>
    </source>
</evidence>
<keyword evidence="9" id="KW-0479">Metal-binding</keyword>
<dbReference type="CDD" id="cd10952">
    <property type="entry name" value="CE4_MrCDA_like"/>
    <property type="match status" value="1"/>
</dbReference>
<evidence type="ECO:0000256" key="21">
    <source>
        <dbReference type="ARBA" id="ARBA00048494"/>
    </source>
</evidence>
<keyword evidence="14" id="KW-0325">Glycoprotein</keyword>
<evidence type="ECO:0000256" key="5">
    <source>
        <dbReference type="ARBA" id="ARBA00022475"/>
    </source>
</evidence>
<dbReference type="FunFam" id="3.20.20.370:FF:000004">
    <property type="entry name" value="Related to Chitin deacetylase"/>
    <property type="match status" value="1"/>
</dbReference>